<keyword evidence="3" id="KW-0808">Transferase</keyword>
<dbReference type="CDD" id="cd03794">
    <property type="entry name" value="GT4_WbuB-like"/>
    <property type="match status" value="1"/>
</dbReference>
<keyword evidence="4" id="KW-1185">Reference proteome</keyword>
<dbReference type="Pfam" id="PF00534">
    <property type="entry name" value="Glycos_transf_1"/>
    <property type="match status" value="1"/>
</dbReference>
<organism evidence="3 4">
    <name type="scientific">Isoalcanivorax pacificus W11-5</name>
    <dbReference type="NCBI Taxonomy" id="391936"/>
    <lineage>
        <taxon>Bacteria</taxon>
        <taxon>Pseudomonadati</taxon>
        <taxon>Pseudomonadota</taxon>
        <taxon>Gammaproteobacteria</taxon>
        <taxon>Oceanospirillales</taxon>
        <taxon>Alcanivoracaceae</taxon>
        <taxon>Isoalcanivorax</taxon>
    </lineage>
</organism>
<sequence>MSAALVGFFRRTPIVYDIQDMWPDTLKATGMLNNQRALSVIGWICKWVYRRAAALVVLSPGFKRLLVDRGVPEEKIHVVHNWCDGGALSLPDAPEFPASLVGRFNIIFAGTMGKAQGLESVIEAAARVATIQPEIQFVFVGGGIEVERLKDVAARVSPSNILFLPRMPMNQVGNVLAAADVLLVHLRDDPLFRITVPSKTQAYMAIGKPLLMAVRGDAADLVVQSGCGEVAEPEDAVSIADTALRFYRVPPEERAAMGRRGMDWYKNNLACEVGVRRFVEIFETVAKSR</sequence>
<name>A0A0B4XN69_9GAMM</name>
<dbReference type="KEGG" id="apac:S7S_10520"/>
<proteinExistence type="predicted"/>
<feature type="domain" description="Glycosyltransferase subfamily 4-like N-terminal" evidence="2">
    <location>
        <begin position="3"/>
        <end position="82"/>
    </location>
</feature>
<dbReference type="InterPro" id="IPR028098">
    <property type="entry name" value="Glyco_trans_4-like_N"/>
</dbReference>
<protein>
    <submittedName>
        <fullName evidence="3">Glycosyltransferase</fullName>
    </submittedName>
</protein>
<gene>
    <name evidence="3" type="ORF">S7S_10520</name>
</gene>
<dbReference type="InterPro" id="IPR001296">
    <property type="entry name" value="Glyco_trans_1"/>
</dbReference>
<dbReference type="SUPFAM" id="SSF53756">
    <property type="entry name" value="UDP-Glycosyltransferase/glycogen phosphorylase"/>
    <property type="match status" value="1"/>
</dbReference>
<dbReference type="Pfam" id="PF13579">
    <property type="entry name" value="Glyco_trans_4_4"/>
    <property type="match status" value="1"/>
</dbReference>
<dbReference type="Gene3D" id="3.40.50.2000">
    <property type="entry name" value="Glycogen Phosphorylase B"/>
    <property type="match status" value="2"/>
</dbReference>
<dbReference type="AlphaFoldDB" id="A0A0B4XN69"/>
<dbReference type="GO" id="GO:1901135">
    <property type="term" value="P:carbohydrate derivative metabolic process"/>
    <property type="evidence" value="ECO:0007669"/>
    <property type="project" value="UniProtKB-ARBA"/>
</dbReference>
<evidence type="ECO:0000259" key="1">
    <source>
        <dbReference type="Pfam" id="PF00534"/>
    </source>
</evidence>
<evidence type="ECO:0000313" key="4">
    <source>
        <dbReference type="Proteomes" id="UP000006764"/>
    </source>
</evidence>
<dbReference type="Proteomes" id="UP000006764">
    <property type="component" value="Chromosome"/>
</dbReference>
<accession>A0A0B4XN69</accession>
<reference evidence="3 4" key="1">
    <citation type="journal article" date="2012" name="J. Bacteriol.">
        <title>Genome sequence of an alkane-degrading bacterium, Alcanivorax pacificus type strain W11-5, isolated from deep sea sediment.</title>
        <authorList>
            <person name="Lai Q."/>
            <person name="Shao Z."/>
        </authorList>
    </citation>
    <scope>NUCLEOTIDE SEQUENCE [LARGE SCALE GENOMIC DNA]</scope>
    <source>
        <strain evidence="3 4">W11-5</strain>
    </source>
</reference>
<dbReference type="PANTHER" id="PTHR12526">
    <property type="entry name" value="GLYCOSYLTRANSFERASE"/>
    <property type="match status" value="1"/>
</dbReference>
<dbReference type="STRING" id="391936.S7S_10520"/>
<dbReference type="GO" id="GO:0016757">
    <property type="term" value="F:glycosyltransferase activity"/>
    <property type="evidence" value="ECO:0007669"/>
    <property type="project" value="InterPro"/>
</dbReference>
<evidence type="ECO:0000313" key="3">
    <source>
        <dbReference type="EMBL" id="AJD48516.1"/>
    </source>
</evidence>
<dbReference type="HOGENOM" id="CLU_009583_11_2_6"/>
<feature type="domain" description="Glycosyl transferase family 1" evidence="1">
    <location>
        <begin position="104"/>
        <end position="261"/>
    </location>
</feature>
<evidence type="ECO:0000259" key="2">
    <source>
        <dbReference type="Pfam" id="PF13579"/>
    </source>
</evidence>
<dbReference type="EMBL" id="CP004387">
    <property type="protein sequence ID" value="AJD48516.1"/>
    <property type="molecule type" value="Genomic_DNA"/>
</dbReference>